<comment type="function">
    <text evidence="5">Succinyl-CoA synthetase functions in the citric acid cycle (TCA), coupling the hydrolysis of succinyl-CoA to the synthesis of either ATP or GTP and thus represents the only step of substrate-level phosphorylation in the TCA. The alpha subunit of the enzyme binds the substrates coenzyme A and phosphate, while succinate binding and nucleotide specificity is provided by the beta subunit.</text>
</comment>
<evidence type="ECO:0000256" key="3">
    <source>
        <dbReference type="ARBA" id="ARBA00022741"/>
    </source>
</evidence>
<dbReference type="Pfam" id="PF02629">
    <property type="entry name" value="CoA_binding"/>
    <property type="match status" value="1"/>
</dbReference>
<gene>
    <name evidence="5 8" type="primary">sucD</name>
    <name evidence="8" type="ORF">NTGZN8_80024</name>
</gene>
<keyword evidence="3 5" id="KW-0547">Nucleotide-binding</keyword>
<comment type="catalytic activity">
    <reaction evidence="5">
        <text>succinate + ATP + CoA = succinyl-CoA + ADP + phosphate</text>
        <dbReference type="Rhea" id="RHEA:17661"/>
        <dbReference type="ChEBI" id="CHEBI:30031"/>
        <dbReference type="ChEBI" id="CHEBI:30616"/>
        <dbReference type="ChEBI" id="CHEBI:43474"/>
        <dbReference type="ChEBI" id="CHEBI:57287"/>
        <dbReference type="ChEBI" id="CHEBI:57292"/>
        <dbReference type="ChEBI" id="CHEBI:456216"/>
        <dbReference type="EC" id="6.2.1.5"/>
    </reaction>
</comment>
<feature type="active site" description="Tele-phosphohistidine intermediate" evidence="5 6">
    <location>
        <position position="247"/>
    </location>
</feature>
<proteinExistence type="inferred from homology"/>
<dbReference type="SUPFAM" id="SSF52210">
    <property type="entry name" value="Succinyl-CoA synthetase domains"/>
    <property type="match status" value="1"/>
</dbReference>
<keyword evidence="1 5" id="KW-0816">Tricarboxylic acid cycle</keyword>
<protein>
    <recommendedName>
        <fullName evidence="5">Succinate--CoA ligase [ADP-forming] subunit alpha</fullName>
        <ecNumber evidence="5">6.2.1.5</ecNumber>
    </recommendedName>
    <alternativeName>
        <fullName evidence="5">Succinyl-CoA synthetase subunit alpha</fullName>
        <shortName evidence="5">SCS-alpha</shortName>
    </alternativeName>
</protein>
<dbReference type="PANTHER" id="PTHR11117:SF2">
    <property type="entry name" value="SUCCINATE--COA LIGASE [ADP_GDP-FORMING] SUBUNIT ALPHA, MITOCHONDRIAL"/>
    <property type="match status" value="1"/>
</dbReference>
<dbReference type="GO" id="GO:0006099">
    <property type="term" value="P:tricarboxylic acid cycle"/>
    <property type="evidence" value="ECO:0007669"/>
    <property type="project" value="UniProtKB-UniRule"/>
</dbReference>
<dbReference type="PIRSF" id="PIRSF001553">
    <property type="entry name" value="SucCS_alpha"/>
    <property type="match status" value="1"/>
</dbReference>
<dbReference type="FunFam" id="3.40.50.720:FF:000277">
    <property type="entry name" value="Succinate--CoA ligase [ADP-forming] subunit alpha"/>
    <property type="match status" value="1"/>
</dbReference>
<dbReference type="InterPro" id="IPR003781">
    <property type="entry name" value="CoA-bd"/>
</dbReference>
<dbReference type="GO" id="GO:0004775">
    <property type="term" value="F:succinate-CoA ligase (ADP-forming) activity"/>
    <property type="evidence" value="ECO:0007669"/>
    <property type="project" value="UniProtKB-UniRule"/>
</dbReference>
<dbReference type="Gene3D" id="3.40.50.261">
    <property type="entry name" value="Succinyl-CoA synthetase domains"/>
    <property type="match status" value="1"/>
</dbReference>
<dbReference type="Gene3D" id="3.40.50.720">
    <property type="entry name" value="NAD(P)-binding Rossmann-like Domain"/>
    <property type="match status" value="1"/>
</dbReference>
<comment type="subunit">
    <text evidence="5">Heterotetramer of two alpha and two beta subunits.</text>
</comment>
<comment type="caution">
    <text evidence="5">Lacks conserved residue(s) required for the propagation of feature annotation.</text>
</comment>
<feature type="domain" description="CoA-binding" evidence="7">
    <location>
        <begin position="4"/>
        <end position="100"/>
    </location>
</feature>
<dbReference type="Proteomes" id="UP000675882">
    <property type="component" value="Unassembled WGS sequence"/>
</dbReference>
<dbReference type="Pfam" id="PF00549">
    <property type="entry name" value="Ligase_CoA"/>
    <property type="match status" value="1"/>
</dbReference>
<reference evidence="8" key="1">
    <citation type="submission" date="2021-02" db="EMBL/GenBank/DDBJ databases">
        <authorList>
            <person name="Han P."/>
        </authorList>
    </citation>
    <scope>NUCLEOTIDE SEQUENCE</scope>
    <source>
        <strain evidence="8">Candidatus Nitrotoga sp. ZN8</strain>
    </source>
</reference>
<dbReference type="NCBIfam" id="NF004230">
    <property type="entry name" value="PRK05678.1"/>
    <property type="match status" value="1"/>
</dbReference>
<evidence type="ECO:0000256" key="6">
    <source>
        <dbReference type="PIRSR" id="PIRSR001553-1"/>
    </source>
</evidence>
<dbReference type="InterPro" id="IPR005811">
    <property type="entry name" value="SUCC_ACL_C"/>
</dbReference>
<comment type="similarity">
    <text evidence="4 5">Belongs to the succinate/malate CoA ligase alpha subunit family.</text>
</comment>
<dbReference type="SUPFAM" id="SSF51735">
    <property type="entry name" value="NAD(P)-binding Rossmann-fold domains"/>
    <property type="match status" value="1"/>
</dbReference>
<dbReference type="InterPro" id="IPR005810">
    <property type="entry name" value="CoA_lig_alpha"/>
</dbReference>
<dbReference type="NCBIfam" id="TIGR01019">
    <property type="entry name" value="sucCoAalpha"/>
    <property type="match status" value="1"/>
</dbReference>
<evidence type="ECO:0000313" key="9">
    <source>
        <dbReference type="Proteomes" id="UP000675882"/>
    </source>
</evidence>
<organism evidence="8 9">
    <name type="scientific">Candidatus Nitrotoga fabula</name>
    <dbReference type="NCBI Taxonomy" id="2182327"/>
    <lineage>
        <taxon>Bacteria</taxon>
        <taxon>Pseudomonadati</taxon>
        <taxon>Pseudomonadota</taxon>
        <taxon>Betaproteobacteria</taxon>
        <taxon>Nitrosomonadales</taxon>
        <taxon>Gallionellaceae</taxon>
        <taxon>Candidatus Nitrotoga</taxon>
    </lineage>
</organism>
<sequence>MSVLLNKDSRVIFQGFTGQHATFHAEEAIKIGTRVVGGVTPGKGGTQHLGLPVFDTVEEAVQSTGADVSGIFAPPPFAADAIMEAIDAGIKTIVVIADGIPVQDMIRVSRYRMGTSSIIIGPNTPGIITPGVGKVGIMPSHIYSPGRIGIVSRSGTLNYEAVAQMSELGLGQSSSIGIGGDPVNGTDFTTILQAFEDDPDTDAVLMIGEIGGPQEVDAARWATKHMSKPLIGYVAGLSSPPGRRMGHAGAIISNESDTATAKIDTMEELGMFVARNPADIGATVLRAIKS</sequence>
<dbReference type="EMBL" id="CAJNBL010000043">
    <property type="protein sequence ID" value="CAE6738305.1"/>
    <property type="molecule type" value="Genomic_DNA"/>
</dbReference>
<keyword evidence="2 5" id="KW-0436">Ligase</keyword>
<feature type="binding site" evidence="5">
    <location>
        <position position="43"/>
    </location>
    <ligand>
        <name>CoA</name>
        <dbReference type="ChEBI" id="CHEBI:57287"/>
    </ligand>
</feature>
<accession>A0A916FCR9</accession>
<dbReference type="PANTHER" id="PTHR11117">
    <property type="entry name" value="SUCCINYL-COA LIGASE SUBUNIT ALPHA"/>
    <property type="match status" value="1"/>
</dbReference>
<comment type="catalytic activity">
    <reaction evidence="5">
        <text>GTP + succinate + CoA = succinyl-CoA + GDP + phosphate</text>
        <dbReference type="Rhea" id="RHEA:22120"/>
        <dbReference type="ChEBI" id="CHEBI:30031"/>
        <dbReference type="ChEBI" id="CHEBI:37565"/>
        <dbReference type="ChEBI" id="CHEBI:43474"/>
        <dbReference type="ChEBI" id="CHEBI:57287"/>
        <dbReference type="ChEBI" id="CHEBI:57292"/>
        <dbReference type="ChEBI" id="CHEBI:58189"/>
    </reaction>
</comment>
<evidence type="ECO:0000313" key="8">
    <source>
        <dbReference type="EMBL" id="CAE6738305.1"/>
    </source>
</evidence>
<dbReference type="SMART" id="SM00881">
    <property type="entry name" value="CoA_binding"/>
    <property type="match status" value="1"/>
</dbReference>
<dbReference type="AlphaFoldDB" id="A0A916FCR9"/>
<dbReference type="EC" id="6.2.1.5" evidence="5"/>
<comment type="pathway">
    <text evidence="5">Carbohydrate metabolism; tricarboxylic acid cycle; succinate from succinyl-CoA (ligase route): step 1/1.</text>
</comment>
<dbReference type="PRINTS" id="PR01798">
    <property type="entry name" value="SCOASYNTHASE"/>
</dbReference>
<evidence type="ECO:0000256" key="4">
    <source>
        <dbReference type="ARBA" id="ARBA00060724"/>
    </source>
</evidence>
<dbReference type="FunFam" id="3.40.50.261:FF:000006">
    <property type="entry name" value="Succinate--CoA ligase [ADP-forming] subunit alpha"/>
    <property type="match status" value="1"/>
</dbReference>
<keyword evidence="9" id="KW-1185">Reference proteome</keyword>
<dbReference type="RefSeq" id="WP_213036785.1">
    <property type="nucleotide sequence ID" value="NZ_CAJNBL010000043.1"/>
</dbReference>
<comment type="caution">
    <text evidence="8">The sequence shown here is derived from an EMBL/GenBank/DDBJ whole genome shotgun (WGS) entry which is preliminary data.</text>
</comment>
<dbReference type="GO" id="GO:0000166">
    <property type="term" value="F:nucleotide binding"/>
    <property type="evidence" value="ECO:0007669"/>
    <property type="project" value="UniProtKB-KW"/>
</dbReference>
<dbReference type="GO" id="GO:0004776">
    <property type="term" value="F:succinate-CoA ligase (GDP-forming) activity"/>
    <property type="evidence" value="ECO:0007669"/>
    <property type="project" value="TreeGrafter"/>
</dbReference>
<evidence type="ECO:0000256" key="5">
    <source>
        <dbReference type="HAMAP-Rule" id="MF_01988"/>
    </source>
</evidence>
<dbReference type="GO" id="GO:0009361">
    <property type="term" value="C:succinate-CoA ligase complex (ADP-forming)"/>
    <property type="evidence" value="ECO:0007669"/>
    <property type="project" value="TreeGrafter"/>
</dbReference>
<evidence type="ECO:0000259" key="7">
    <source>
        <dbReference type="SMART" id="SM00881"/>
    </source>
</evidence>
<feature type="binding site" evidence="5">
    <location>
        <begin position="17"/>
        <end position="20"/>
    </location>
    <ligand>
        <name>CoA</name>
        <dbReference type="ChEBI" id="CHEBI:57287"/>
    </ligand>
</feature>
<dbReference type="InterPro" id="IPR036291">
    <property type="entry name" value="NAD(P)-bd_dom_sf"/>
</dbReference>
<evidence type="ECO:0000256" key="1">
    <source>
        <dbReference type="ARBA" id="ARBA00022532"/>
    </source>
</evidence>
<dbReference type="InterPro" id="IPR016102">
    <property type="entry name" value="Succinyl-CoA_synth-like"/>
</dbReference>
<evidence type="ECO:0000256" key="2">
    <source>
        <dbReference type="ARBA" id="ARBA00022598"/>
    </source>
</evidence>
<feature type="binding site" evidence="5">
    <location>
        <position position="159"/>
    </location>
    <ligand>
        <name>substrate</name>
        <note>ligand shared with subunit beta</note>
    </ligand>
</feature>
<dbReference type="HAMAP" id="MF_01988">
    <property type="entry name" value="Succ_CoA_alpha"/>
    <property type="match status" value="1"/>
</dbReference>
<name>A0A916FCR9_9PROT</name>